<dbReference type="InterPro" id="IPR016833">
    <property type="entry name" value="Put_Na-Bile_cotransptr"/>
</dbReference>
<dbReference type="Gene3D" id="1.20.1530.20">
    <property type="match status" value="1"/>
</dbReference>
<evidence type="ECO:0000256" key="1">
    <source>
        <dbReference type="SAM" id="Phobius"/>
    </source>
</evidence>
<name>A0A9X5R1P5_9ACTN</name>
<keyword evidence="1" id="KW-1133">Transmembrane helix</keyword>
<feature type="transmembrane region" description="Helical" evidence="1">
    <location>
        <begin position="76"/>
        <end position="99"/>
    </location>
</feature>
<feature type="transmembrane region" description="Helical" evidence="1">
    <location>
        <begin position="295"/>
        <end position="317"/>
    </location>
</feature>
<feature type="transmembrane region" description="Helical" evidence="1">
    <location>
        <begin position="204"/>
        <end position="222"/>
    </location>
</feature>
<keyword evidence="1" id="KW-0812">Transmembrane</keyword>
<dbReference type="InterPro" id="IPR038770">
    <property type="entry name" value="Na+/solute_symporter_sf"/>
</dbReference>
<feature type="transmembrane region" description="Helical" evidence="1">
    <location>
        <begin position="38"/>
        <end position="56"/>
    </location>
</feature>
<accession>A0A9X5R1P5</accession>
<sequence>MAAMSTKRHLPIDGFVTAIVVTAVIACLLPARGFMVPVLDWAVKVLVFALFFLYGARLHPSETLEGLKNWRMHGLIMGFTFIAFPLIGLALRVLVPWALTPALHTGVMWLCLVPSTVQSSINFTSIAHGNIAGAIVAATTSNLLGTFITPILAMLLMSTSGGLQIQASSLLDVAIQLLLPFILGQLSRRWTAAFVTEHKKPLKFVDQGVIIVVVYSAFSEGMREHMWSLVTTRSLVAVIVVCLVVLGFMLWFTWAVPGWLGFTREDRIAVQFCGTKKSLATGLPMATVLFAGQPVGLIVLPLMIFHMAQLIACGSLAGRYARRWEAAQNHVA</sequence>
<dbReference type="PANTHER" id="PTHR18640">
    <property type="entry name" value="SOLUTE CARRIER FAMILY 10 MEMBER 7"/>
    <property type="match status" value="1"/>
</dbReference>
<dbReference type="OrthoDB" id="9792271at2"/>
<keyword evidence="1" id="KW-0472">Membrane</keyword>
<reference evidence="2" key="1">
    <citation type="submission" date="2014-05" db="EMBL/GenBank/DDBJ databases">
        <authorList>
            <person name="Jahns A.C."/>
            <person name="Eilers H."/>
            <person name="Alexeyev O.A."/>
        </authorList>
    </citation>
    <scope>NUCLEOTIDE SEQUENCE [LARGE SCALE GENOMIC DNA]</scope>
    <source>
        <strain evidence="2">DSM 20700</strain>
    </source>
</reference>
<evidence type="ECO:0000313" key="2">
    <source>
        <dbReference type="EMBL" id="OCT41688.1"/>
    </source>
</evidence>
<feature type="transmembrane region" description="Helical" evidence="1">
    <location>
        <begin position="234"/>
        <end position="254"/>
    </location>
</feature>
<gene>
    <name evidence="2" type="ORF">L860_15340</name>
</gene>
<dbReference type="Pfam" id="PF13593">
    <property type="entry name" value="SBF_like"/>
    <property type="match status" value="1"/>
</dbReference>
<dbReference type="GO" id="GO:0005886">
    <property type="term" value="C:plasma membrane"/>
    <property type="evidence" value="ECO:0007669"/>
    <property type="project" value="TreeGrafter"/>
</dbReference>
<feature type="transmembrane region" description="Helical" evidence="1">
    <location>
        <begin position="12"/>
        <end position="32"/>
    </location>
</feature>
<feature type="transmembrane region" description="Helical" evidence="1">
    <location>
        <begin position="131"/>
        <end position="155"/>
    </location>
</feature>
<protein>
    <submittedName>
        <fullName evidence="2">Membrane protein</fullName>
    </submittedName>
</protein>
<organism evidence="2">
    <name type="scientific">Cutibacterium granulosum DSM 20700</name>
    <dbReference type="NCBI Taxonomy" id="1160719"/>
    <lineage>
        <taxon>Bacteria</taxon>
        <taxon>Bacillati</taxon>
        <taxon>Actinomycetota</taxon>
        <taxon>Actinomycetes</taxon>
        <taxon>Propionibacteriales</taxon>
        <taxon>Propionibacteriaceae</taxon>
        <taxon>Cutibacterium</taxon>
    </lineage>
</organism>
<dbReference type="AlphaFoldDB" id="A0A9X5R1P5"/>
<dbReference type="EMBL" id="JNBU01000118">
    <property type="protein sequence ID" value="OCT41688.1"/>
    <property type="molecule type" value="Genomic_DNA"/>
</dbReference>
<comment type="caution">
    <text evidence="2">The sequence shown here is derived from an EMBL/GenBank/DDBJ whole genome shotgun (WGS) entry which is preliminary data.</text>
</comment>
<dbReference type="PIRSF" id="PIRSF026166">
    <property type="entry name" value="UCP026166"/>
    <property type="match status" value="1"/>
</dbReference>
<proteinExistence type="predicted"/>
<dbReference type="PANTHER" id="PTHR18640:SF5">
    <property type="entry name" value="SODIUM_BILE ACID COTRANSPORTER 7"/>
    <property type="match status" value="1"/>
</dbReference>
<dbReference type="PROSITE" id="PS51257">
    <property type="entry name" value="PROKAR_LIPOPROTEIN"/>
    <property type="match status" value="1"/>
</dbReference>